<dbReference type="Pfam" id="PF00892">
    <property type="entry name" value="EamA"/>
    <property type="match status" value="2"/>
</dbReference>
<keyword evidence="1" id="KW-0472">Membrane</keyword>
<keyword evidence="1" id="KW-0812">Transmembrane</keyword>
<feature type="domain" description="EamA" evidence="2">
    <location>
        <begin position="8"/>
        <end position="140"/>
    </location>
</feature>
<feature type="transmembrane region" description="Helical" evidence="1">
    <location>
        <begin position="151"/>
        <end position="169"/>
    </location>
</feature>
<dbReference type="GO" id="GO:0016020">
    <property type="term" value="C:membrane"/>
    <property type="evidence" value="ECO:0007669"/>
    <property type="project" value="InterPro"/>
</dbReference>
<dbReference type="SUPFAM" id="SSF103481">
    <property type="entry name" value="Multidrug resistance efflux transporter EmrE"/>
    <property type="match status" value="2"/>
</dbReference>
<evidence type="ECO:0000313" key="4">
    <source>
        <dbReference type="Proteomes" id="UP000192761"/>
    </source>
</evidence>
<keyword evidence="4" id="KW-1185">Reference proteome</keyword>
<feature type="transmembrane region" description="Helical" evidence="1">
    <location>
        <begin position="210"/>
        <end position="230"/>
    </location>
</feature>
<evidence type="ECO:0000259" key="2">
    <source>
        <dbReference type="Pfam" id="PF00892"/>
    </source>
</evidence>
<dbReference type="PANTHER" id="PTHR22911">
    <property type="entry name" value="ACYL-MALONYL CONDENSING ENZYME-RELATED"/>
    <property type="match status" value="1"/>
</dbReference>
<name>A0A1W1XZE7_9NEIS</name>
<dbReference type="PANTHER" id="PTHR22911:SF79">
    <property type="entry name" value="MOBA-LIKE NTP TRANSFERASE DOMAIN-CONTAINING PROTEIN"/>
    <property type="match status" value="1"/>
</dbReference>
<feature type="transmembrane region" description="Helical" evidence="1">
    <location>
        <begin position="176"/>
        <end position="198"/>
    </location>
</feature>
<dbReference type="Gene3D" id="1.10.3730.20">
    <property type="match status" value="1"/>
</dbReference>
<feature type="transmembrane region" description="Helical" evidence="1">
    <location>
        <begin position="126"/>
        <end position="145"/>
    </location>
</feature>
<dbReference type="InterPro" id="IPR000620">
    <property type="entry name" value="EamA_dom"/>
</dbReference>
<feature type="domain" description="EamA" evidence="2">
    <location>
        <begin position="149"/>
        <end position="282"/>
    </location>
</feature>
<sequence length="291" mass="30196">MFASRRATGIALILLSAFAFGLMPIFGSWAYRSGADTQGILLLRFGVAALVMLAIMLWRRGSWPRGSTLLGLAGMGLAYAAQAYCYFSALHYASAALAALLLYLYPVVVTLIAAVFLRERLRKRALFALALACGGLVLTIGNGLAGRLPGILFGLSTAFIYSGYILVGSRLTPRAGALPAASVVMVSAALALSSSTLFATPHWPQGMNGWLAMAGIALVSTVIAIFAFLAGLDRLRAAEASTISTLEPAVSVVLAASLLGEPMGAQQWLGGAAILAAALLIALTPPQPVPE</sequence>
<dbReference type="Proteomes" id="UP000192761">
    <property type="component" value="Unassembled WGS sequence"/>
</dbReference>
<keyword evidence="1" id="KW-1133">Transmembrane helix</keyword>
<feature type="transmembrane region" description="Helical" evidence="1">
    <location>
        <begin position="40"/>
        <end position="58"/>
    </location>
</feature>
<protein>
    <submittedName>
        <fullName evidence="3">EamA domain-containing membrane protein RarD</fullName>
    </submittedName>
</protein>
<dbReference type="STRING" id="1121001.SAMN02745857_03780"/>
<dbReference type="OrthoDB" id="8586241at2"/>
<dbReference type="InterPro" id="IPR037185">
    <property type="entry name" value="EmrE-like"/>
</dbReference>
<feature type="transmembrane region" description="Helical" evidence="1">
    <location>
        <begin position="95"/>
        <end position="117"/>
    </location>
</feature>
<gene>
    <name evidence="3" type="ORF">SAMN02745857_03780</name>
</gene>
<organism evidence="3 4">
    <name type="scientific">Andreprevotia lacus DSM 23236</name>
    <dbReference type="NCBI Taxonomy" id="1121001"/>
    <lineage>
        <taxon>Bacteria</taxon>
        <taxon>Pseudomonadati</taxon>
        <taxon>Pseudomonadota</taxon>
        <taxon>Betaproteobacteria</taxon>
        <taxon>Neisseriales</taxon>
        <taxon>Chitinibacteraceae</taxon>
        <taxon>Andreprevotia</taxon>
    </lineage>
</organism>
<proteinExistence type="predicted"/>
<dbReference type="AlphaFoldDB" id="A0A1W1XZE7"/>
<accession>A0A1W1XZE7</accession>
<reference evidence="3 4" key="1">
    <citation type="submission" date="2017-04" db="EMBL/GenBank/DDBJ databases">
        <authorList>
            <person name="Afonso C.L."/>
            <person name="Miller P.J."/>
            <person name="Scott M.A."/>
            <person name="Spackman E."/>
            <person name="Goraichik I."/>
            <person name="Dimitrov K.M."/>
            <person name="Suarez D.L."/>
            <person name="Swayne D.E."/>
        </authorList>
    </citation>
    <scope>NUCLEOTIDE SEQUENCE [LARGE SCALE GENOMIC DNA]</scope>
    <source>
        <strain evidence="3 4">DSM 23236</strain>
    </source>
</reference>
<evidence type="ECO:0000313" key="3">
    <source>
        <dbReference type="EMBL" id="SMC29349.1"/>
    </source>
</evidence>
<dbReference type="EMBL" id="FWXD01000033">
    <property type="protein sequence ID" value="SMC29349.1"/>
    <property type="molecule type" value="Genomic_DNA"/>
</dbReference>
<dbReference type="RefSeq" id="WP_084092714.1">
    <property type="nucleotide sequence ID" value="NZ_FWXD01000033.1"/>
</dbReference>
<evidence type="ECO:0000256" key="1">
    <source>
        <dbReference type="SAM" id="Phobius"/>
    </source>
</evidence>
<feature type="transmembrane region" description="Helical" evidence="1">
    <location>
        <begin position="70"/>
        <end position="89"/>
    </location>
</feature>